<proteinExistence type="predicted"/>
<name>A0A3S0GWY3_9BURK</name>
<evidence type="ECO:0000313" key="2">
    <source>
        <dbReference type="Proteomes" id="UP000267418"/>
    </source>
</evidence>
<dbReference type="AlphaFoldDB" id="A0A3S0GWY3"/>
<reference evidence="1 2" key="1">
    <citation type="submission" date="2018-12" db="EMBL/GenBank/DDBJ databases">
        <title>The genome of Variovorax gossypii DSM 100435.</title>
        <authorList>
            <person name="Gao J."/>
            <person name="Sun J."/>
        </authorList>
    </citation>
    <scope>NUCLEOTIDE SEQUENCE [LARGE SCALE GENOMIC DNA]</scope>
    <source>
        <strain evidence="1 2">DSM 100435</strain>
    </source>
</reference>
<evidence type="ECO:0000313" key="1">
    <source>
        <dbReference type="EMBL" id="RTQ30672.1"/>
    </source>
</evidence>
<dbReference type="Proteomes" id="UP000267418">
    <property type="component" value="Unassembled WGS sequence"/>
</dbReference>
<organism evidence="1 2">
    <name type="scientific">Variovorax gossypii</name>
    <dbReference type="NCBI Taxonomy" id="1679495"/>
    <lineage>
        <taxon>Bacteria</taxon>
        <taxon>Pseudomonadati</taxon>
        <taxon>Pseudomonadota</taxon>
        <taxon>Betaproteobacteria</taxon>
        <taxon>Burkholderiales</taxon>
        <taxon>Comamonadaceae</taxon>
        <taxon>Variovorax</taxon>
    </lineage>
</organism>
<accession>A0A3S0GWY3</accession>
<sequence>MATKTPQSQPAGMTDFAEGDVRIVTPDNPLVVNEDPANFGAVQIAGGEVIVQVKSTVTFASLEKTS</sequence>
<protein>
    <submittedName>
        <fullName evidence="1">Uncharacterized protein</fullName>
    </submittedName>
</protein>
<keyword evidence="2" id="KW-1185">Reference proteome</keyword>
<gene>
    <name evidence="1" type="ORF">EJP69_28725</name>
</gene>
<dbReference type="RefSeq" id="WP_126473795.1">
    <property type="nucleotide sequence ID" value="NZ_RXOE01000012.1"/>
</dbReference>
<comment type="caution">
    <text evidence="1">The sequence shown here is derived from an EMBL/GenBank/DDBJ whole genome shotgun (WGS) entry which is preliminary data.</text>
</comment>
<dbReference type="EMBL" id="RXOE01000012">
    <property type="protein sequence ID" value="RTQ30672.1"/>
    <property type="molecule type" value="Genomic_DNA"/>
</dbReference>